<keyword evidence="4" id="KW-1133">Transmembrane helix</keyword>
<reference evidence="6" key="2">
    <citation type="submission" date="2025-09" db="UniProtKB">
        <authorList>
            <consortium name="Ensembl"/>
        </authorList>
    </citation>
    <scope>IDENTIFICATION</scope>
</reference>
<dbReference type="Ensembl" id="ENSNMLT00000016647.1">
    <property type="protein sequence ID" value="ENSNMLP00000014812.1"/>
    <property type="gene ID" value="ENSNMLG00000009855.1"/>
</dbReference>
<protein>
    <recommendedName>
        <fullName evidence="3">Podocin</fullName>
    </recommendedName>
</protein>
<sequence>LWPLKQLILHSLKRRKLTEIGPLPLSDQPQACWCSRVCGGLSYLEGMEILGSVLTALSVVFIVLTFPQTIWKCARIIREYERAVVFRLGRLVKGRVKGPGLLWFIPWLDEIQTVDLRTVCLNIEPQQVMTVDAVPLRMDAVVFYRVVEPALWVIRVQNGTYLTQLLAQTTLRATVGSHSLSELLEVMDAVTKPWGVKVQRVELRGLALPRDLLRCMALEAEAHRQARAKLISAQGELSASRALREAASSLSPIAFQLRYLQSLSSVDSSASVIVTALPTELVNGLLRQIA</sequence>
<dbReference type="PANTHER" id="PTHR10264:SF19">
    <property type="entry name" value="AT06885P-RELATED"/>
    <property type="match status" value="1"/>
</dbReference>
<keyword evidence="4" id="KW-0812">Transmembrane</keyword>
<dbReference type="PANTHER" id="PTHR10264">
    <property type="entry name" value="BAND 7 PROTEIN-RELATED"/>
    <property type="match status" value="1"/>
</dbReference>
<dbReference type="GO" id="GO:0009898">
    <property type="term" value="C:cytoplasmic side of plasma membrane"/>
    <property type="evidence" value="ECO:0007669"/>
    <property type="project" value="UniProtKB-ARBA"/>
</dbReference>
<name>A0A8C6WL25_9GOBI</name>
<evidence type="ECO:0000256" key="1">
    <source>
        <dbReference type="ARBA" id="ARBA00008164"/>
    </source>
</evidence>
<dbReference type="PRINTS" id="PR00721">
    <property type="entry name" value="STOMATIN"/>
</dbReference>
<dbReference type="SMART" id="SM00244">
    <property type="entry name" value="PHB"/>
    <property type="match status" value="1"/>
</dbReference>
<dbReference type="FunFam" id="3.30.479.30:FF:000004">
    <property type="entry name" value="Putative membrane protease family, stomatin"/>
    <property type="match status" value="1"/>
</dbReference>
<evidence type="ECO:0000256" key="3">
    <source>
        <dbReference type="ARBA" id="ARBA00071670"/>
    </source>
</evidence>
<feature type="domain" description="Band 7" evidence="5">
    <location>
        <begin position="72"/>
        <end position="220"/>
    </location>
</feature>
<accession>A0A8C6WL25</accession>
<feature type="transmembrane region" description="Helical" evidence="4">
    <location>
        <begin position="49"/>
        <end position="71"/>
    </location>
</feature>
<comment type="similarity">
    <text evidence="1">Belongs to the band 7/mec-2 family.</text>
</comment>
<dbReference type="Pfam" id="PF01145">
    <property type="entry name" value="Band_7"/>
    <property type="match status" value="1"/>
</dbReference>
<dbReference type="InterPro" id="IPR036013">
    <property type="entry name" value="Band_7/SPFH_dom_sf"/>
</dbReference>
<dbReference type="Gene3D" id="6.10.250.2090">
    <property type="match status" value="1"/>
</dbReference>
<comment type="function">
    <text evidence="2">Plays a role in the regulation of glomerular permeability, acting probably as a linker between the plasma membrane and the cytoskeleton.</text>
</comment>
<dbReference type="InterPro" id="IPR001107">
    <property type="entry name" value="Band_7"/>
</dbReference>
<keyword evidence="4" id="KW-0472">Membrane</keyword>
<dbReference type="InterPro" id="IPR001972">
    <property type="entry name" value="Stomatin_HflK_fam"/>
</dbReference>
<dbReference type="InterPro" id="IPR043202">
    <property type="entry name" value="Band-7_stomatin-like"/>
</dbReference>
<evidence type="ECO:0000313" key="7">
    <source>
        <dbReference type="Proteomes" id="UP000694523"/>
    </source>
</evidence>
<dbReference type="Gene3D" id="3.30.479.30">
    <property type="entry name" value="Band 7 domain"/>
    <property type="match status" value="1"/>
</dbReference>
<reference evidence="6" key="1">
    <citation type="submission" date="2025-08" db="UniProtKB">
        <authorList>
            <consortium name="Ensembl"/>
        </authorList>
    </citation>
    <scope>IDENTIFICATION</scope>
</reference>
<proteinExistence type="inferred from homology"/>
<dbReference type="AlphaFoldDB" id="A0A8C6WL25"/>
<keyword evidence="7" id="KW-1185">Reference proteome</keyword>
<dbReference type="Proteomes" id="UP000694523">
    <property type="component" value="Unplaced"/>
</dbReference>
<organism evidence="6 7">
    <name type="scientific">Neogobius melanostomus</name>
    <name type="common">round goby</name>
    <dbReference type="NCBI Taxonomy" id="47308"/>
    <lineage>
        <taxon>Eukaryota</taxon>
        <taxon>Metazoa</taxon>
        <taxon>Chordata</taxon>
        <taxon>Craniata</taxon>
        <taxon>Vertebrata</taxon>
        <taxon>Euteleostomi</taxon>
        <taxon>Actinopterygii</taxon>
        <taxon>Neopterygii</taxon>
        <taxon>Teleostei</taxon>
        <taxon>Neoteleostei</taxon>
        <taxon>Acanthomorphata</taxon>
        <taxon>Gobiaria</taxon>
        <taxon>Gobiiformes</taxon>
        <taxon>Gobioidei</taxon>
        <taxon>Gobiidae</taxon>
        <taxon>Benthophilinae</taxon>
        <taxon>Neogobiini</taxon>
        <taxon>Neogobius</taxon>
    </lineage>
</organism>
<evidence type="ECO:0000256" key="4">
    <source>
        <dbReference type="SAM" id="Phobius"/>
    </source>
</evidence>
<evidence type="ECO:0000259" key="5">
    <source>
        <dbReference type="SMART" id="SM00244"/>
    </source>
</evidence>
<evidence type="ECO:0000313" key="6">
    <source>
        <dbReference type="Ensembl" id="ENSNMLP00000014812.1"/>
    </source>
</evidence>
<evidence type="ECO:0000256" key="2">
    <source>
        <dbReference type="ARBA" id="ARBA00053394"/>
    </source>
</evidence>
<dbReference type="SUPFAM" id="SSF117892">
    <property type="entry name" value="Band 7/SPFH domain"/>
    <property type="match status" value="1"/>
</dbReference>